<dbReference type="Proteomes" id="UP000822688">
    <property type="component" value="Chromosome 11"/>
</dbReference>
<dbReference type="InterPro" id="IPR036312">
    <property type="entry name" value="Bifun_inhib/LTP/seed_sf"/>
</dbReference>
<accession>A0A8T0GDL3</accession>
<dbReference type="GO" id="GO:0005504">
    <property type="term" value="F:fatty acid binding"/>
    <property type="evidence" value="ECO:0007669"/>
    <property type="project" value="InterPro"/>
</dbReference>
<organism evidence="3 4">
    <name type="scientific">Ceratodon purpureus</name>
    <name type="common">Fire moss</name>
    <name type="synonym">Dicranum purpureum</name>
    <dbReference type="NCBI Taxonomy" id="3225"/>
    <lineage>
        <taxon>Eukaryota</taxon>
        <taxon>Viridiplantae</taxon>
        <taxon>Streptophyta</taxon>
        <taxon>Embryophyta</taxon>
        <taxon>Bryophyta</taxon>
        <taxon>Bryophytina</taxon>
        <taxon>Bryopsida</taxon>
        <taxon>Dicranidae</taxon>
        <taxon>Pseudoditrichales</taxon>
        <taxon>Ditrichaceae</taxon>
        <taxon>Ceratodon</taxon>
    </lineage>
</organism>
<dbReference type="EMBL" id="CM026432">
    <property type="protein sequence ID" value="KAG0557331.1"/>
    <property type="molecule type" value="Genomic_DNA"/>
</dbReference>
<sequence>MAMVMRRSSGMLMWGVVAMAVVLGFGSTVVESQAQCGGSDLTKLYACLSAARADVVPSTSCCQALSSFNSDAGTACLCSASTDPRFTSSGGKPELAVLIPQKCNLRYKAGIVCNGILIPGGQ</sequence>
<feature type="signal peptide" evidence="1">
    <location>
        <begin position="1"/>
        <end position="34"/>
    </location>
</feature>
<keyword evidence="1" id="KW-0732">Signal</keyword>
<dbReference type="InterPro" id="IPR016140">
    <property type="entry name" value="Bifunc_inhib/LTP/seed_store"/>
</dbReference>
<dbReference type="SMART" id="SM00499">
    <property type="entry name" value="AAI"/>
    <property type="match status" value="1"/>
</dbReference>
<dbReference type="GO" id="GO:0009627">
    <property type="term" value="P:systemic acquired resistance"/>
    <property type="evidence" value="ECO:0007669"/>
    <property type="project" value="InterPro"/>
</dbReference>
<dbReference type="EMBL" id="CM026432">
    <property type="protein sequence ID" value="KAG0557330.1"/>
    <property type="molecule type" value="Genomic_DNA"/>
</dbReference>
<gene>
    <name evidence="3" type="ORF">KC19_11G120800</name>
</gene>
<evidence type="ECO:0000256" key="1">
    <source>
        <dbReference type="SAM" id="SignalP"/>
    </source>
</evidence>
<dbReference type="Gene3D" id="1.10.110.10">
    <property type="entry name" value="Plant lipid-transfer and hydrophobic proteins"/>
    <property type="match status" value="1"/>
</dbReference>
<dbReference type="SUPFAM" id="SSF47699">
    <property type="entry name" value="Bifunctional inhibitor/lipid-transfer protein/seed storage 2S albumin"/>
    <property type="match status" value="1"/>
</dbReference>
<proteinExistence type="predicted"/>
<comment type="caution">
    <text evidence="3">The sequence shown here is derived from an EMBL/GenBank/DDBJ whole genome shotgun (WGS) entry which is preliminary data.</text>
</comment>
<reference evidence="3 4" key="1">
    <citation type="submission" date="2020-06" db="EMBL/GenBank/DDBJ databases">
        <title>WGS assembly of Ceratodon purpureus strain R40.</title>
        <authorList>
            <person name="Carey S.B."/>
            <person name="Jenkins J."/>
            <person name="Shu S."/>
            <person name="Lovell J.T."/>
            <person name="Sreedasyam A."/>
            <person name="Maumus F."/>
            <person name="Tiley G.P."/>
            <person name="Fernandez-Pozo N."/>
            <person name="Barry K."/>
            <person name="Chen C."/>
            <person name="Wang M."/>
            <person name="Lipzen A."/>
            <person name="Daum C."/>
            <person name="Saski C.A."/>
            <person name="Payton A.C."/>
            <person name="Mcbreen J.C."/>
            <person name="Conrad R.E."/>
            <person name="Kollar L.M."/>
            <person name="Olsson S."/>
            <person name="Huttunen S."/>
            <person name="Landis J.B."/>
            <person name="Wickett N.J."/>
            <person name="Johnson M.G."/>
            <person name="Rensing S.A."/>
            <person name="Grimwood J."/>
            <person name="Schmutz J."/>
            <person name="Mcdaniel S.F."/>
        </authorList>
    </citation>
    <scope>NUCLEOTIDE SEQUENCE [LARGE SCALE GENOMIC DNA]</scope>
    <source>
        <strain evidence="3 4">R40</strain>
    </source>
</reference>
<keyword evidence="4" id="KW-1185">Reference proteome</keyword>
<dbReference type="InterPro" id="IPR039265">
    <property type="entry name" value="DIR1-like"/>
</dbReference>
<evidence type="ECO:0000259" key="2">
    <source>
        <dbReference type="SMART" id="SM00499"/>
    </source>
</evidence>
<dbReference type="PANTHER" id="PTHR33122:SF75">
    <property type="entry name" value="BIFUNCTIONAL INHIBITOR_PLANT LIPID TRANSFER PROTEIN_SEED STORAGE HELICAL DOMAIN-CONTAINING PROTEIN"/>
    <property type="match status" value="1"/>
</dbReference>
<dbReference type="AlphaFoldDB" id="A0A8T0GDL3"/>
<feature type="chain" id="PRO_5036274478" description="Bifunctional inhibitor/plant lipid transfer protein/seed storage helical domain-containing protein" evidence="1">
    <location>
        <begin position="35"/>
        <end position="122"/>
    </location>
</feature>
<feature type="domain" description="Bifunctional inhibitor/plant lipid transfer protein/seed storage helical" evidence="2">
    <location>
        <begin position="36"/>
        <end position="113"/>
    </location>
</feature>
<evidence type="ECO:0000313" key="3">
    <source>
        <dbReference type="EMBL" id="KAG0557331.1"/>
    </source>
</evidence>
<dbReference type="PANTHER" id="PTHR33122">
    <property type="entry name" value="LIPID BINDING PROTEIN-RELATED"/>
    <property type="match status" value="1"/>
</dbReference>
<name>A0A8T0GDL3_CERPU</name>
<protein>
    <recommendedName>
        <fullName evidence="2">Bifunctional inhibitor/plant lipid transfer protein/seed storage helical domain-containing protein</fullName>
    </recommendedName>
</protein>
<evidence type="ECO:0000313" key="4">
    <source>
        <dbReference type="Proteomes" id="UP000822688"/>
    </source>
</evidence>
<dbReference type="Pfam" id="PF14368">
    <property type="entry name" value="LTP_2"/>
    <property type="match status" value="1"/>
</dbReference>